<dbReference type="GO" id="GO:0006749">
    <property type="term" value="P:glutathione metabolic process"/>
    <property type="evidence" value="ECO:0007669"/>
    <property type="project" value="TreeGrafter"/>
</dbReference>
<dbReference type="Proteomes" id="UP001301350">
    <property type="component" value="Unassembled WGS sequence"/>
</dbReference>
<dbReference type="InterPro" id="IPR003692">
    <property type="entry name" value="Hydantoinase_B"/>
</dbReference>
<feature type="compositionally biased region" description="Basic residues" evidence="2">
    <location>
        <begin position="1"/>
        <end position="11"/>
    </location>
</feature>
<dbReference type="InterPro" id="IPR045079">
    <property type="entry name" value="Oxoprolinase-like"/>
</dbReference>
<evidence type="ECO:0000313" key="6">
    <source>
        <dbReference type="EMBL" id="KAK4535631.1"/>
    </source>
</evidence>
<evidence type="ECO:0000313" key="7">
    <source>
        <dbReference type="Proteomes" id="UP001301350"/>
    </source>
</evidence>
<dbReference type="EMBL" id="JANCYW010000005">
    <property type="protein sequence ID" value="KAK4535631.1"/>
    <property type="molecule type" value="Genomic_DNA"/>
</dbReference>
<sequence length="1335" mass="144857">MVTGKRRHSRGKGKEDGGRDSGAGFEPEREAGQLPDTSNRSGVSPAAERHEATCAQRAGQFRFAIDRGGTFTDVYAELPDGSVRVCKLLSEDPEHYDDAPREGIRRIIESYTGVHQEHGAIDTLQIEWIRMGTTVATNALLERKGERCCLLVSAGLRDLLRIGNQSRPDIFDLQVRRSQPLYERVIEVEERVRVVPSHHVDGVADRAAPQWQRGLTGDWVQVLRAPDLSAAGRELEEARRAGITSVAIALMHSYAFPDHERALGALAESLGFRHVSLSSALTNMKKLVARGQTCVVDAYLTPAIQRYIRTFRAGFGDALAHTQVEFMQSDGGLCPVAEFSGYKAILSGPAGGVVGYARTVYPLTAQLRHDGQPCPVIGFDMGGTSTDVSRYAGRLEHVLECETAGVVIQAPQLDVHTVAAGGGSRLFFRAGLLQVGPESAGANPGPVCYRRQDGQLAVTDANAVLGRVQPEYFPHIFGASERLPIDVEASRTAMERLLAEVHQHYGEEKRMSVEELALGFVRVANEAMCRPIRTITESRGYDPSAHVLACFGGAGGQHACAIAKTLGMRTVFIHRYAGILSAYGIGLSDSVEDVQAPCALCLPDDGAEARRRLDELLAAGERALRRRGIPRERLHHERFLHLRFEGTDVAMMIAEPSDGDYVSAFRREYQREHGFVLSNRRVLVDDVRVRSVGTSGIAGEHGLPPPKRPKASGAVEHAPQPEPVARARVYFEDGWHERTSVYELSRLQAGDHMDGPALLLDAAGGVTILVEPDCHAKLLPDRTVQIQVSPASPRGDAAAATDAVEEPVDPIQLSVFAHRFMGIAEQMGRTFQRTAVSTNIKERLDFSCALFDARGGLVANAPHIPVHLGSMQDAVRQQVALQGDRWRPGDVLLTNHPAVGGTHLPDITVITAVFHGQRQPVFYVASRGHHADVGGLTPGSMPPFSRHLDDEGAAFTSFKIVDDGHFQEQGVSEVLRRAGCRCLRDVLSDLRAQVAANQRGITLMESLVAEHGLPTVQRYMVEIQRTSAGFVRTMIRELCAARRTSTNSYELSAEDRMDDGSRICLRVRLDPQHGGAEFDFHGTALQVVANWNAPRSVAASAIIYCLRCLVRQDVPLNQGFLDPVQIRIPSGSLLDPRDGAAVVGGNVLTSQRVTDVVLRAFGACAASQGCMNNLTFGTRDMSYYETIGGGSGAGPGWHGESGVQVHMTNTRMTDPEVLELRYPVLLRRFQLRDGSGGAGQWRGGEGVLRELEFLQDDMQVSILSERRVFAPFGMAGGEDGACGENVWIQRAAPNGGHGGEESYINMGGKQSVTVKAGDRIRIGTPGGGGYGPAPK</sequence>
<dbReference type="InterPro" id="IPR002821">
    <property type="entry name" value="Hydantoinase_A"/>
</dbReference>
<evidence type="ECO:0000256" key="1">
    <source>
        <dbReference type="ARBA" id="ARBA00010403"/>
    </source>
</evidence>
<evidence type="ECO:0000256" key="2">
    <source>
        <dbReference type="SAM" id="MobiDB-lite"/>
    </source>
</evidence>
<reference evidence="6 7" key="1">
    <citation type="submission" date="2022-07" db="EMBL/GenBank/DDBJ databases">
        <title>Genome-wide signatures of adaptation to extreme environments.</title>
        <authorList>
            <person name="Cho C.H."/>
            <person name="Yoon H.S."/>
        </authorList>
    </citation>
    <scope>NUCLEOTIDE SEQUENCE [LARGE SCALE GENOMIC DNA]</scope>
    <source>
        <strain evidence="6 7">DBV 063 E5</strain>
    </source>
</reference>
<dbReference type="PANTHER" id="PTHR11365:SF2">
    <property type="entry name" value="5-OXOPROLINASE"/>
    <property type="match status" value="1"/>
</dbReference>
<accession>A0AAV9IU81</accession>
<feature type="domain" description="Hydantoinase A/oxoprolinase" evidence="3">
    <location>
        <begin position="290"/>
        <end position="593"/>
    </location>
</feature>
<feature type="region of interest" description="Disordered" evidence="2">
    <location>
        <begin position="1"/>
        <end position="51"/>
    </location>
</feature>
<dbReference type="Pfam" id="PF02538">
    <property type="entry name" value="Hydantoinase_B"/>
    <property type="match status" value="1"/>
</dbReference>
<feature type="domain" description="Hydantoinase B/oxoprolinase" evidence="4">
    <location>
        <begin position="809"/>
        <end position="1332"/>
    </location>
</feature>
<dbReference type="GO" id="GO:0005829">
    <property type="term" value="C:cytosol"/>
    <property type="evidence" value="ECO:0007669"/>
    <property type="project" value="TreeGrafter"/>
</dbReference>
<evidence type="ECO:0008006" key="8">
    <source>
        <dbReference type="Google" id="ProtNLM"/>
    </source>
</evidence>
<feature type="domain" description="Hydantoinase/oxoprolinase N-terminal" evidence="5">
    <location>
        <begin position="62"/>
        <end position="269"/>
    </location>
</feature>
<comment type="similarity">
    <text evidence="1">Belongs to the oxoprolinase family.</text>
</comment>
<comment type="caution">
    <text evidence="6">The sequence shown here is derived from an EMBL/GenBank/DDBJ whole genome shotgun (WGS) entry which is preliminary data.</text>
</comment>
<evidence type="ECO:0000259" key="4">
    <source>
        <dbReference type="Pfam" id="PF02538"/>
    </source>
</evidence>
<keyword evidence="7" id="KW-1185">Reference proteome</keyword>
<proteinExistence type="inferred from homology"/>
<dbReference type="Pfam" id="PF05378">
    <property type="entry name" value="Hydant_A_N"/>
    <property type="match status" value="1"/>
</dbReference>
<dbReference type="GO" id="GO:0017168">
    <property type="term" value="F:5-oxoprolinase (ATP-hydrolyzing) activity"/>
    <property type="evidence" value="ECO:0007669"/>
    <property type="project" value="TreeGrafter"/>
</dbReference>
<dbReference type="InterPro" id="IPR008040">
    <property type="entry name" value="Hydant_A_N"/>
</dbReference>
<name>A0AAV9IU81_CYACA</name>
<evidence type="ECO:0000259" key="3">
    <source>
        <dbReference type="Pfam" id="PF01968"/>
    </source>
</evidence>
<organism evidence="6 7">
    <name type="scientific">Cyanidium caldarium</name>
    <name type="common">Red alga</name>
    <dbReference type="NCBI Taxonomy" id="2771"/>
    <lineage>
        <taxon>Eukaryota</taxon>
        <taxon>Rhodophyta</taxon>
        <taxon>Bangiophyceae</taxon>
        <taxon>Cyanidiales</taxon>
        <taxon>Cyanidiaceae</taxon>
        <taxon>Cyanidium</taxon>
    </lineage>
</organism>
<feature type="region of interest" description="Disordered" evidence="2">
    <location>
        <begin position="695"/>
        <end position="719"/>
    </location>
</feature>
<dbReference type="PANTHER" id="PTHR11365">
    <property type="entry name" value="5-OXOPROLINASE RELATED"/>
    <property type="match status" value="1"/>
</dbReference>
<evidence type="ECO:0000259" key="5">
    <source>
        <dbReference type="Pfam" id="PF05378"/>
    </source>
</evidence>
<dbReference type="Pfam" id="PF01968">
    <property type="entry name" value="Hydantoinase_A"/>
    <property type="match status" value="1"/>
</dbReference>
<gene>
    <name evidence="6" type="ORF">CDCA_CDCA05G1656</name>
</gene>
<protein>
    <recommendedName>
        <fullName evidence="8">5-oxoprolinase</fullName>
    </recommendedName>
</protein>